<dbReference type="InterPro" id="IPR003783">
    <property type="entry name" value="Regulatory_RecX"/>
</dbReference>
<dbReference type="GO" id="GO:0005737">
    <property type="term" value="C:cytoplasm"/>
    <property type="evidence" value="ECO:0007669"/>
    <property type="project" value="UniProtKB-SubCell"/>
</dbReference>
<feature type="compositionally biased region" description="Acidic residues" evidence="6">
    <location>
        <begin position="36"/>
        <end position="46"/>
    </location>
</feature>
<feature type="region of interest" description="Disordered" evidence="6">
    <location>
        <begin position="1"/>
        <end position="49"/>
    </location>
</feature>
<dbReference type="Pfam" id="PF02631">
    <property type="entry name" value="RecX_HTH2"/>
    <property type="match status" value="1"/>
</dbReference>
<dbReference type="PANTHER" id="PTHR33602:SF1">
    <property type="entry name" value="REGULATORY PROTEIN RECX FAMILY PROTEIN"/>
    <property type="match status" value="1"/>
</dbReference>
<feature type="compositionally biased region" description="Low complexity" evidence="6">
    <location>
        <begin position="1"/>
        <end position="16"/>
    </location>
</feature>
<comment type="similarity">
    <text evidence="2 5">Belongs to the RecX family.</text>
</comment>
<comment type="subcellular location">
    <subcellularLocation>
        <location evidence="1 5">Cytoplasm</location>
    </subcellularLocation>
</comment>
<evidence type="ECO:0000256" key="2">
    <source>
        <dbReference type="ARBA" id="ARBA00009695"/>
    </source>
</evidence>
<keyword evidence="4 5" id="KW-0963">Cytoplasm</keyword>
<protein>
    <recommendedName>
        <fullName evidence="3 5">Regulatory protein RecX</fullName>
    </recommendedName>
</protein>
<dbReference type="Proteomes" id="UP000298468">
    <property type="component" value="Unassembled WGS sequence"/>
</dbReference>
<dbReference type="GO" id="GO:0006282">
    <property type="term" value="P:regulation of DNA repair"/>
    <property type="evidence" value="ECO:0007669"/>
    <property type="project" value="UniProtKB-UniRule"/>
</dbReference>
<feature type="domain" description="RecX second three-helical" evidence="7">
    <location>
        <begin position="97"/>
        <end position="136"/>
    </location>
</feature>
<dbReference type="InterPro" id="IPR053925">
    <property type="entry name" value="RecX_HTH_3rd"/>
</dbReference>
<dbReference type="HAMAP" id="MF_01114">
    <property type="entry name" value="RecX"/>
    <property type="match status" value="1"/>
</dbReference>
<proteinExistence type="inferred from homology"/>
<organism evidence="9 10">
    <name type="scientific">Cryobacterium lactosi</name>
    <dbReference type="NCBI Taxonomy" id="1259202"/>
    <lineage>
        <taxon>Bacteria</taxon>
        <taxon>Bacillati</taxon>
        <taxon>Actinomycetota</taxon>
        <taxon>Actinomycetes</taxon>
        <taxon>Micrococcales</taxon>
        <taxon>Microbacteriaceae</taxon>
        <taxon>Cryobacterium</taxon>
    </lineage>
</organism>
<dbReference type="InterPro" id="IPR036388">
    <property type="entry name" value="WH-like_DNA-bd_sf"/>
</dbReference>
<dbReference type="Gene3D" id="1.10.10.10">
    <property type="entry name" value="Winged helix-like DNA-binding domain superfamily/Winged helix DNA-binding domain"/>
    <property type="match status" value="1"/>
</dbReference>
<dbReference type="EMBL" id="SOHM01000011">
    <property type="protein sequence ID" value="TFD92645.1"/>
    <property type="molecule type" value="Genomic_DNA"/>
</dbReference>
<comment type="caution">
    <text evidence="9">The sequence shown here is derived from an EMBL/GenBank/DDBJ whole genome shotgun (WGS) entry which is preliminary data.</text>
</comment>
<dbReference type="PANTHER" id="PTHR33602">
    <property type="entry name" value="REGULATORY PROTEIN RECX FAMILY PROTEIN"/>
    <property type="match status" value="1"/>
</dbReference>
<accession>A0A4R9BXY2</accession>
<evidence type="ECO:0000256" key="5">
    <source>
        <dbReference type="HAMAP-Rule" id="MF_01114"/>
    </source>
</evidence>
<gene>
    <name evidence="5" type="primary">recX</name>
    <name evidence="9" type="ORF">E3T61_05950</name>
</gene>
<feature type="domain" description="RecX third three-helical" evidence="8">
    <location>
        <begin position="143"/>
        <end position="190"/>
    </location>
</feature>
<dbReference type="InterPro" id="IPR053924">
    <property type="entry name" value="RecX_HTH_2nd"/>
</dbReference>
<evidence type="ECO:0000259" key="7">
    <source>
        <dbReference type="Pfam" id="PF02631"/>
    </source>
</evidence>
<evidence type="ECO:0000313" key="10">
    <source>
        <dbReference type="Proteomes" id="UP000298468"/>
    </source>
</evidence>
<evidence type="ECO:0000256" key="1">
    <source>
        <dbReference type="ARBA" id="ARBA00004496"/>
    </source>
</evidence>
<dbReference type="Pfam" id="PF21981">
    <property type="entry name" value="RecX_HTH3"/>
    <property type="match status" value="1"/>
</dbReference>
<dbReference type="OrthoDB" id="5244465at2"/>
<dbReference type="AlphaFoldDB" id="A0A4R9BXY2"/>
<evidence type="ECO:0000256" key="6">
    <source>
        <dbReference type="SAM" id="MobiDB-lite"/>
    </source>
</evidence>
<evidence type="ECO:0000313" key="9">
    <source>
        <dbReference type="EMBL" id="TFD92645.1"/>
    </source>
</evidence>
<evidence type="ECO:0000259" key="8">
    <source>
        <dbReference type="Pfam" id="PF21981"/>
    </source>
</evidence>
<sequence>MVHFEPSPGKAAAGSAADRDGLAPVTYLPGASPAEQADDAVEDAAEEREQAEKMLLQRLRGRSLSVIEAQKLLRSTDIDEEAVQEILERFAELHYLDEEKLADQIMHSHHERKGLGRSGVAAEMRQRGLDAELIAEKIDEMPDDEAERATELALKRVQQLDRFDDATIDRRLTGFLMRKGYASSVVRDAVKAALASRRGSGRVSTVRFR</sequence>
<evidence type="ECO:0000256" key="3">
    <source>
        <dbReference type="ARBA" id="ARBA00018111"/>
    </source>
</evidence>
<dbReference type="RefSeq" id="WP_134639984.1">
    <property type="nucleotide sequence ID" value="NZ_SOHM01000011.1"/>
</dbReference>
<keyword evidence="10" id="KW-1185">Reference proteome</keyword>
<reference evidence="9 10" key="1">
    <citation type="submission" date="2019-03" db="EMBL/GenBank/DDBJ databases">
        <title>Genomics of glacier-inhabiting Cryobacterium strains.</title>
        <authorList>
            <person name="Liu Q."/>
            <person name="Xin Y.-H."/>
        </authorList>
    </citation>
    <scope>NUCLEOTIDE SEQUENCE [LARGE SCALE GENOMIC DNA]</scope>
    <source>
        <strain evidence="9 10">Sr59</strain>
    </source>
</reference>
<comment type="function">
    <text evidence="5">Modulates RecA activity.</text>
</comment>
<evidence type="ECO:0000256" key="4">
    <source>
        <dbReference type="ARBA" id="ARBA00022490"/>
    </source>
</evidence>
<name>A0A4R9BXY2_9MICO</name>